<feature type="domain" description="DUF4046" evidence="1">
    <location>
        <begin position="6"/>
        <end position="79"/>
    </location>
</feature>
<evidence type="ECO:0000259" key="1">
    <source>
        <dbReference type="Pfam" id="PF13255"/>
    </source>
</evidence>
<dbReference type="InterPro" id="IPR025119">
    <property type="entry name" value="DUF4046"/>
</dbReference>
<name>A0AAW5L9Q0_BACCE</name>
<accession>A0AAW5L9Q0</accession>
<dbReference type="AlphaFoldDB" id="A0AAW5L9Q0"/>
<sequence>MSAIKIEDIYQELLNGKRKQFPPYTWSEDIDRNLIKTIIKYLVEIVLNWDDNMLKEKWNKKLIKKYKLNGAVCIIYRGSSYGFRCKVRKNIKRAINLG</sequence>
<organism evidence="2 3">
    <name type="scientific">Bacillus cereus</name>
    <dbReference type="NCBI Taxonomy" id="1396"/>
    <lineage>
        <taxon>Bacteria</taxon>
        <taxon>Bacillati</taxon>
        <taxon>Bacillota</taxon>
        <taxon>Bacilli</taxon>
        <taxon>Bacillales</taxon>
        <taxon>Bacillaceae</taxon>
        <taxon>Bacillus</taxon>
        <taxon>Bacillus cereus group</taxon>
    </lineage>
</organism>
<evidence type="ECO:0000313" key="3">
    <source>
        <dbReference type="Proteomes" id="UP001204643"/>
    </source>
</evidence>
<protein>
    <submittedName>
        <fullName evidence="2">DUF4046 domain-containing protein</fullName>
    </submittedName>
</protein>
<dbReference type="RefSeq" id="WP_256425565.1">
    <property type="nucleotide sequence ID" value="NZ_JANHDY010000179.1"/>
</dbReference>
<dbReference type="EMBL" id="JANHEB010000137">
    <property type="protein sequence ID" value="MCQ6289119.1"/>
    <property type="molecule type" value="Genomic_DNA"/>
</dbReference>
<evidence type="ECO:0000313" key="2">
    <source>
        <dbReference type="EMBL" id="MCQ6289119.1"/>
    </source>
</evidence>
<dbReference type="Proteomes" id="UP001204643">
    <property type="component" value="Unassembled WGS sequence"/>
</dbReference>
<dbReference type="Pfam" id="PF13255">
    <property type="entry name" value="DUF4046"/>
    <property type="match status" value="1"/>
</dbReference>
<comment type="caution">
    <text evidence="2">The sequence shown here is derived from an EMBL/GenBank/DDBJ whole genome shotgun (WGS) entry which is preliminary data.</text>
</comment>
<gene>
    <name evidence="2" type="ORF">NPM19_31650</name>
</gene>
<reference evidence="2" key="1">
    <citation type="submission" date="2022-07" db="EMBL/GenBank/DDBJ databases">
        <title>Identification and characterization of Bacillus thuringiensis and other Bacillus cereus group isolates from spinach by whole genome sequencing.</title>
        <authorList>
            <person name="Zao X."/>
            <person name="Zervas A."/>
            <person name="Hendriks M."/>
            <person name="Rajkovic A."/>
            <person name="Van Overbeek L."/>
            <person name="Hendriksen N.B."/>
            <person name="Uyttendaele M."/>
        </authorList>
    </citation>
    <scope>NUCLEOTIDE SEQUENCE</scope>
    <source>
        <strain evidence="2">781001F-1</strain>
    </source>
</reference>
<proteinExistence type="predicted"/>